<dbReference type="PROSITE" id="PS01017">
    <property type="entry name" value="STEROL_REDUCT_1"/>
    <property type="match status" value="1"/>
</dbReference>
<keyword evidence="7" id="KW-0152">Cholesterol biosynthesis</keyword>
<accession>A0AA43QMS9</accession>
<evidence type="ECO:0000256" key="23">
    <source>
        <dbReference type="RuleBase" id="RU369120"/>
    </source>
</evidence>
<keyword evidence="14 23" id="KW-0443">Lipid metabolism</keyword>
<evidence type="ECO:0000256" key="21">
    <source>
        <dbReference type="ARBA" id="ARBA00047795"/>
    </source>
</evidence>
<feature type="transmembrane region" description="Helical" evidence="23">
    <location>
        <begin position="183"/>
        <end position="204"/>
    </location>
</feature>
<evidence type="ECO:0000256" key="3">
    <source>
        <dbReference type="ARBA" id="ARBA00005402"/>
    </source>
</evidence>
<evidence type="ECO:0000256" key="17">
    <source>
        <dbReference type="ARBA" id="ARBA00023221"/>
    </source>
</evidence>
<evidence type="ECO:0000313" key="25">
    <source>
        <dbReference type="Proteomes" id="UP001161017"/>
    </source>
</evidence>
<keyword evidence="11 23" id="KW-1133">Transmembrane helix</keyword>
<dbReference type="AlphaFoldDB" id="A0AA43QMS9"/>
<dbReference type="GO" id="GO:0047598">
    <property type="term" value="F:7-dehydrocholesterol reductase activity"/>
    <property type="evidence" value="ECO:0007669"/>
    <property type="project" value="UniProtKB-EC"/>
</dbReference>
<feature type="transmembrane region" description="Helical" evidence="23">
    <location>
        <begin position="335"/>
        <end position="354"/>
    </location>
</feature>
<reference evidence="24" key="1">
    <citation type="journal article" date="2023" name="Genome Biol. Evol.">
        <title>First Whole Genome Sequence and Flow Cytometry Genome Size Data for the Lichen-Forming Fungus Ramalina farinacea (Ascomycota).</title>
        <authorList>
            <person name="Llewellyn T."/>
            <person name="Mian S."/>
            <person name="Hill R."/>
            <person name="Leitch I.J."/>
            <person name="Gaya E."/>
        </authorList>
    </citation>
    <scope>NUCLEOTIDE SEQUENCE</scope>
    <source>
        <strain evidence="24">LIQ254RAFAR</strain>
    </source>
</reference>
<evidence type="ECO:0000256" key="5">
    <source>
        <dbReference type="ARBA" id="ARBA00022548"/>
    </source>
</evidence>
<comment type="caution">
    <text evidence="24">The sequence shown here is derived from an EMBL/GenBank/DDBJ whole genome shotgun (WGS) entry which is preliminary data.</text>
</comment>
<evidence type="ECO:0000256" key="2">
    <source>
        <dbReference type="ARBA" id="ARBA00004770"/>
    </source>
</evidence>
<keyword evidence="6 23" id="KW-0812">Transmembrane</keyword>
<evidence type="ECO:0000313" key="24">
    <source>
        <dbReference type="EMBL" id="MDI1487568.1"/>
    </source>
</evidence>
<feature type="transmembrane region" description="Helical" evidence="23">
    <location>
        <begin position="305"/>
        <end position="323"/>
    </location>
</feature>
<dbReference type="Pfam" id="PF01222">
    <property type="entry name" value="ERG4_ERG24"/>
    <property type="match status" value="1"/>
</dbReference>
<organism evidence="24 25">
    <name type="scientific">Ramalina farinacea</name>
    <dbReference type="NCBI Taxonomy" id="258253"/>
    <lineage>
        <taxon>Eukaryota</taxon>
        <taxon>Fungi</taxon>
        <taxon>Dikarya</taxon>
        <taxon>Ascomycota</taxon>
        <taxon>Pezizomycotina</taxon>
        <taxon>Lecanoromycetes</taxon>
        <taxon>OSLEUM clade</taxon>
        <taxon>Lecanoromycetidae</taxon>
        <taxon>Lecanorales</taxon>
        <taxon>Lecanorineae</taxon>
        <taxon>Ramalinaceae</taxon>
        <taxon>Ramalina</taxon>
    </lineage>
</organism>
<feature type="transmembrane region" description="Helical" evidence="23">
    <location>
        <begin position="265"/>
        <end position="285"/>
    </location>
</feature>
<keyword evidence="13 23" id="KW-0756">Sterol biosynthesis</keyword>
<evidence type="ECO:0000256" key="19">
    <source>
        <dbReference type="ARBA" id="ARBA00039984"/>
    </source>
</evidence>
<evidence type="ECO:0000256" key="20">
    <source>
        <dbReference type="ARBA" id="ARBA00042688"/>
    </source>
</evidence>
<evidence type="ECO:0000256" key="10">
    <source>
        <dbReference type="ARBA" id="ARBA00022955"/>
    </source>
</evidence>
<dbReference type="PANTHER" id="PTHR21257">
    <property type="entry name" value="DELTA(14)-STEROL REDUCTASE"/>
    <property type="match status" value="1"/>
</dbReference>
<dbReference type="InterPro" id="IPR018083">
    <property type="entry name" value="Sterol_reductase_CS"/>
</dbReference>
<keyword evidence="5" id="KW-0153">Cholesterol metabolism</keyword>
<dbReference type="Gene3D" id="1.20.120.1630">
    <property type="match status" value="1"/>
</dbReference>
<keyword evidence="25" id="KW-1185">Reference proteome</keyword>
<feature type="transmembrane region" description="Helical" evidence="23">
    <location>
        <begin position="154"/>
        <end position="177"/>
    </location>
</feature>
<protein>
    <recommendedName>
        <fullName evidence="19">7-dehydrocholesterol reductase</fullName>
        <ecNumber evidence="18">1.3.1.21</ecNumber>
    </recommendedName>
    <alternativeName>
        <fullName evidence="20">Sterol Delta(7)-reductase</fullName>
    </alternativeName>
</protein>
<feature type="transmembrane region" description="Helical" evidence="23">
    <location>
        <begin position="430"/>
        <end position="447"/>
    </location>
</feature>
<keyword evidence="4 23" id="KW-0444">Lipid biosynthesis</keyword>
<name>A0AA43QMS9_9LECA</name>
<comment type="subcellular location">
    <subcellularLocation>
        <location evidence="1">Endoplasmic reticulum membrane</location>
        <topology evidence="1">Multi-pass membrane protein</topology>
    </subcellularLocation>
</comment>
<evidence type="ECO:0000256" key="16">
    <source>
        <dbReference type="ARBA" id="ARBA00023166"/>
    </source>
</evidence>
<dbReference type="GO" id="GO:0016132">
    <property type="term" value="P:brassinosteroid biosynthetic process"/>
    <property type="evidence" value="ECO:0007669"/>
    <property type="project" value="TreeGrafter"/>
</dbReference>
<gene>
    <name evidence="24" type="ORF">OHK93_006838</name>
</gene>
<comment type="catalytic activity">
    <reaction evidence="21">
        <text>cholesterol + NADP(+) = 7-dehydrocholesterol + NADPH + H(+)</text>
        <dbReference type="Rhea" id="RHEA:23984"/>
        <dbReference type="ChEBI" id="CHEBI:15378"/>
        <dbReference type="ChEBI" id="CHEBI:16113"/>
        <dbReference type="ChEBI" id="CHEBI:17759"/>
        <dbReference type="ChEBI" id="CHEBI:57783"/>
        <dbReference type="ChEBI" id="CHEBI:58349"/>
        <dbReference type="EC" id="1.3.1.21"/>
    </reaction>
    <physiologicalReaction direction="right-to-left" evidence="21">
        <dbReference type="Rhea" id="RHEA:23986"/>
    </physiologicalReaction>
</comment>
<feature type="transmembrane region" description="Helical" evidence="23">
    <location>
        <begin position="112"/>
        <end position="133"/>
    </location>
</feature>
<evidence type="ECO:0000256" key="12">
    <source>
        <dbReference type="ARBA" id="ARBA00023002"/>
    </source>
</evidence>
<dbReference type="EC" id="1.3.1.21" evidence="18"/>
<dbReference type="InterPro" id="IPR001171">
    <property type="entry name" value="ERG24_DHCR-like"/>
</dbReference>
<comment type="pathway">
    <text evidence="2">Steroid biosynthesis; cholesterol biosynthesis.</text>
</comment>
<evidence type="ECO:0000256" key="13">
    <source>
        <dbReference type="ARBA" id="ARBA00023011"/>
    </source>
</evidence>
<evidence type="ECO:0000256" key="22">
    <source>
        <dbReference type="ARBA" id="ARBA00047826"/>
    </source>
</evidence>
<dbReference type="GO" id="GO:0005789">
    <property type="term" value="C:endoplasmic reticulum membrane"/>
    <property type="evidence" value="ECO:0007669"/>
    <property type="project" value="UniProtKB-SubCell"/>
</dbReference>
<proteinExistence type="inferred from homology"/>
<evidence type="ECO:0000256" key="9">
    <source>
        <dbReference type="ARBA" id="ARBA00022857"/>
    </source>
</evidence>
<keyword evidence="15 23" id="KW-0472">Membrane</keyword>
<dbReference type="Proteomes" id="UP001161017">
    <property type="component" value="Unassembled WGS sequence"/>
</dbReference>
<evidence type="ECO:0000256" key="8">
    <source>
        <dbReference type="ARBA" id="ARBA00022824"/>
    </source>
</evidence>
<keyword evidence="17 23" id="KW-0753">Steroid metabolism</keyword>
<keyword evidence="10 23" id="KW-0752">Steroid biosynthesis</keyword>
<dbReference type="FunFam" id="1.20.120.1630:FF:000004">
    <property type="entry name" value="7-dehydrocholesterol reductase"/>
    <property type="match status" value="1"/>
</dbReference>
<dbReference type="PANTHER" id="PTHR21257:SF38">
    <property type="entry name" value="7-DEHYDROCHOLESTEROL REDUCTASE"/>
    <property type="match status" value="1"/>
</dbReference>
<evidence type="ECO:0000256" key="14">
    <source>
        <dbReference type="ARBA" id="ARBA00023098"/>
    </source>
</evidence>
<evidence type="ECO:0000256" key="4">
    <source>
        <dbReference type="ARBA" id="ARBA00022516"/>
    </source>
</evidence>
<keyword evidence="9" id="KW-0521">NADP</keyword>
<dbReference type="GO" id="GO:0006695">
    <property type="term" value="P:cholesterol biosynthetic process"/>
    <property type="evidence" value="ECO:0007669"/>
    <property type="project" value="UniProtKB-KW"/>
</dbReference>
<sequence length="478" mass="53719">MAAYEVQNSYANGHVNGTINSAINANVKHPSVQVSEKLDEIEQIWGRRTKATWFSAFFCFLLVTLCPVFLTIIFATLEHFDGSILGTLTAFREEGSLRFFINYSPRPDFNAAVGYLAWLLFQALLYTFLPGPLSTGQMTPAGNLLKYRTNGLNAWLLTHALFLTLGFSGFLDMAIIANNWQGLVVATYVYGFIISGFSLVKAHLAPSHPKDRKFSGSMIFDFFAGVELNPRFGDLWDFKLFHNGRPGIVAWTLISLSYTASQYQTLGYVTNSLILVDLFHLMYVVDFFINEDWYLRTIDMAHDHFGYMLGFGSVAIVPGLYTIQAQYLARYPVDLSTLHALAVLVIGLGGYAIFRAANHQKDVVRQTNGQCDIWGKKAEVIIAPYKTADGQSHESLLLCSGWWGFSRHANYLGDMMQAFSMGAACGNNHLMPWLYTLFIGAVLANRVRRCEARCSGKYGQNWRKYCDRVQYRILPGVI</sequence>
<evidence type="ECO:0000256" key="1">
    <source>
        <dbReference type="ARBA" id="ARBA00004477"/>
    </source>
</evidence>
<keyword evidence="16 23" id="KW-1207">Sterol metabolism</keyword>
<keyword evidence="12 23" id="KW-0560">Oxidoreductase</keyword>
<evidence type="ECO:0000256" key="7">
    <source>
        <dbReference type="ARBA" id="ARBA00022778"/>
    </source>
</evidence>
<feature type="transmembrane region" description="Helical" evidence="23">
    <location>
        <begin position="53"/>
        <end position="77"/>
    </location>
</feature>
<keyword evidence="8" id="KW-0256">Endoplasmic reticulum</keyword>
<dbReference type="EMBL" id="JAPUFD010000005">
    <property type="protein sequence ID" value="MDI1487568.1"/>
    <property type="molecule type" value="Genomic_DNA"/>
</dbReference>
<comment type="catalytic activity">
    <reaction evidence="22">
        <text>7-dehydrodesmosterol + NADPH + H(+) = desmosterol + NADP(+)</text>
        <dbReference type="Rhea" id="RHEA:46740"/>
        <dbReference type="ChEBI" id="CHEBI:15378"/>
        <dbReference type="ChEBI" id="CHEBI:17737"/>
        <dbReference type="ChEBI" id="CHEBI:27910"/>
        <dbReference type="ChEBI" id="CHEBI:57783"/>
        <dbReference type="ChEBI" id="CHEBI:58349"/>
    </reaction>
    <physiologicalReaction direction="left-to-right" evidence="22">
        <dbReference type="Rhea" id="RHEA:46741"/>
    </physiologicalReaction>
</comment>
<evidence type="ECO:0000256" key="11">
    <source>
        <dbReference type="ARBA" id="ARBA00022989"/>
    </source>
</evidence>
<evidence type="ECO:0000256" key="18">
    <source>
        <dbReference type="ARBA" id="ARBA00038851"/>
    </source>
</evidence>
<comment type="similarity">
    <text evidence="3 23">Belongs to the ERG4/ERG24 family.</text>
</comment>
<evidence type="ECO:0000256" key="6">
    <source>
        <dbReference type="ARBA" id="ARBA00022692"/>
    </source>
</evidence>
<evidence type="ECO:0000256" key="15">
    <source>
        <dbReference type="ARBA" id="ARBA00023136"/>
    </source>
</evidence>